<dbReference type="InterPro" id="IPR001245">
    <property type="entry name" value="Ser-Thr/Tyr_kinase_cat_dom"/>
</dbReference>
<dbReference type="GO" id="GO:0012505">
    <property type="term" value="C:endomembrane system"/>
    <property type="evidence" value="ECO:0007669"/>
    <property type="project" value="UniProtKB-SubCell"/>
</dbReference>
<dbReference type="AlphaFoldDB" id="A0A914BWQ8"/>
<evidence type="ECO:0000313" key="16">
    <source>
        <dbReference type="WBParaSite" id="ACRNAN_Path_1173.g4542.t1"/>
    </source>
</evidence>
<dbReference type="WBParaSite" id="ACRNAN_Path_1173.g4542.t1">
    <property type="protein sequence ID" value="ACRNAN_Path_1173.g4542.t1"/>
    <property type="gene ID" value="ACRNAN_Path_1173.g4542"/>
</dbReference>
<feature type="chain" id="PRO_5038054396" description="receptor protein-tyrosine kinase" evidence="13">
    <location>
        <begin position="21"/>
        <end position="905"/>
    </location>
</feature>
<dbReference type="PANTHER" id="PTHR24416">
    <property type="entry name" value="TYROSINE-PROTEIN KINASE RECEPTOR"/>
    <property type="match status" value="1"/>
</dbReference>
<dbReference type="PROSITE" id="PS50011">
    <property type="entry name" value="PROTEIN_KINASE_DOM"/>
    <property type="match status" value="1"/>
</dbReference>
<keyword evidence="12" id="KW-1133">Transmembrane helix</keyword>
<dbReference type="SUPFAM" id="SSF56112">
    <property type="entry name" value="Protein kinase-like (PK-like)"/>
    <property type="match status" value="2"/>
</dbReference>
<keyword evidence="7 11" id="KW-0067">ATP-binding</keyword>
<evidence type="ECO:0000259" key="14">
    <source>
        <dbReference type="PROSITE" id="PS50011"/>
    </source>
</evidence>
<accession>A0A914BWQ8</accession>
<keyword evidence="15" id="KW-1185">Reference proteome</keyword>
<dbReference type="EC" id="2.7.10.1" evidence="3"/>
<evidence type="ECO:0000256" key="2">
    <source>
        <dbReference type="ARBA" id="ARBA00004479"/>
    </source>
</evidence>
<dbReference type="Proteomes" id="UP000887540">
    <property type="component" value="Unplaced"/>
</dbReference>
<evidence type="ECO:0000256" key="9">
    <source>
        <dbReference type="ARBA" id="ARBA00023137"/>
    </source>
</evidence>
<dbReference type="GO" id="GO:0048680">
    <property type="term" value="P:positive regulation of axon regeneration"/>
    <property type="evidence" value="ECO:0007669"/>
    <property type="project" value="UniProtKB-ARBA"/>
</dbReference>
<keyword evidence="5 11" id="KW-0547">Nucleotide-binding</keyword>
<evidence type="ECO:0000256" key="5">
    <source>
        <dbReference type="ARBA" id="ARBA00022741"/>
    </source>
</evidence>
<dbReference type="PROSITE" id="PS00109">
    <property type="entry name" value="PROTEIN_KINASE_TYR"/>
    <property type="match status" value="1"/>
</dbReference>
<feature type="signal peptide" evidence="13">
    <location>
        <begin position="1"/>
        <end position="20"/>
    </location>
</feature>
<feature type="domain" description="Protein kinase" evidence="14">
    <location>
        <begin position="369"/>
        <end position="628"/>
    </location>
</feature>
<dbReference type="FunFam" id="1.10.510.10:FF:001512">
    <property type="entry name" value="Receptor tyrosine-protein kinase erbB-2"/>
    <property type="match status" value="1"/>
</dbReference>
<keyword evidence="13" id="KW-0732">Signal</keyword>
<dbReference type="GO" id="GO:0009925">
    <property type="term" value="C:basal plasma membrane"/>
    <property type="evidence" value="ECO:0007669"/>
    <property type="project" value="TreeGrafter"/>
</dbReference>
<dbReference type="InterPro" id="IPR000719">
    <property type="entry name" value="Prot_kinase_dom"/>
</dbReference>
<dbReference type="GO" id="GO:0007169">
    <property type="term" value="P:cell surface receptor protein tyrosine kinase signaling pathway"/>
    <property type="evidence" value="ECO:0007669"/>
    <property type="project" value="TreeGrafter"/>
</dbReference>
<dbReference type="PANTHER" id="PTHR24416:SF566">
    <property type="entry name" value="EPIDERMAL GROWTH FACTOR RECEPTOR"/>
    <property type="match status" value="1"/>
</dbReference>
<reference evidence="16" key="1">
    <citation type="submission" date="2022-11" db="UniProtKB">
        <authorList>
            <consortium name="WormBaseParasite"/>
        </authorList>
    </citation>
    <scope>IDENTIFICATION</scope>
</reference>
<dbReference type="GO" id="GO:0005524">
    <property type="term" value="F:ATP binding"/>
    <property type="evidence" value="ECO:0007669"/>
    <property type="project" value="UniProtKB-UniRule"/>
</dbReference>
<keyword evidence="12" id="KW-0812">Transmembrane</keyword>
<comment type="catalytic activity">
    <reaction evidence="10">
        <text>L-tyrosyl-[protein] + ATP = O-phospho-L-tyrosyl-[protein] + ADP + H(+)</text>
        <dbReference type="Rhea" id="RHEA:10596"/>
        <dbReference type="Rhea" id="RHEA-COMP:10136"/>
        <dbReference type="Rhea" id="RHEA-COMP:20101"/>
        <dbReference type="ChEBI" id="CHEBI:15378"/>
        <dbReference type="ChEBI" id="CHEBI:30616"/>
        <dbReference type="ChEBI" id="CHEBI:46858"/>
        <dbReference type="ChEBI" id="CHEBI:61978"/>
        <dbReference type="ChEBI" id="CHEBI:456216"/>
        <dbReference type="EC" id="2.7.10.1"/>
    </reaction>
</comment>
<keyword evidence="9" id="KW-0829">Tyrosine-protein kinase</keyword>
<feature type="binding site" evidence="11">
    <location>
        <position position="396"/>
    </location>
    <ligand>
        <name>ATP</name>
        <dbReference type="ChEBI" id="CHEBI:30616"/>
    </ligand>
</feature>
<dbReference type="GO" id="GO:0043235">
    <property type="term" value="C:receptor complex"/>
    <property type="evidence" value="ECO:0007669"/>
    <property type="project" value="TreeGrafter"/>
</dbReference>
<dbReference type="InterPro" id="IPR008266">
    <property type="entry name" value="Tyr_kinase_AS"/>
</dbReference>
<dbReference type="GO" id="GO:0061564">
    <property type="term" value="P:axon development"/>
    <property type="evidence" value="ECO:0007669"/>
    <property type="project" value="UniProtKB-ARBA"/>
</dbReference>
<dbReference type="InterPro" id="IPR017441">
    <property type="entry name" value="Protein_kinase_ATP_BS"/>
</dbReference>
<dbReference type="Pfam" id="PF07714">
    <property type="entry name" value="PK_Tyr_Ser-Thr"/>
    <property type="match status" value="1"/>
</dbReference>
<proteinExistence type="predicted"/>
<evidence type="ECO:0000256" key="10">
    <source>
        <dbReference type="ARBA" id="ARBA00051243"/>
    </source>
</evidence>
<name>A0A914BWQ8_9BILA</name>
<evidence type="ECO:0000256" key="1">
    <source>
        <dbReference type="ARBA" id="ARBA00004308"/>
    </source>
</evidence>
<evidence type="ECO:0000256" key="6">
    <source>
        <dbReference type="ARBA" id="ARBA00022777"/>
    </source>
</evidence>
<dbReference type="SMART" id="SM00261">
    <property type="entry name" value="FU"/>
    <property type="match status" value="2"/>
</dbReference>
<keyword evidence="8 12" id="KW-0472">Membrane</keyword>
<keyword evidence="6" id="KW-0418">Kinase</keyword>
<evidence type="ECO:0000313" key="15">
    <source>
        <dbReference type="Proteomes" id="UP000887540"/>
    </source>
</evidence>
<dbReference type="GO" id="GO:0008284">
    <property type="term" value="P:positive regulation of cell population proliferation"/>
    <property type="evidence" value="ECO:0007669"/>
    <property type="project" value="TreeGrafter"/>
</dbReference>
<evidence type="ECO:0000256" key="4">
    <source>
        <dbReference type="ARBA" id="ARBA00022679"/>
    </source>
</evidence>
<dbReference type="SUPFAM" id="SSF57184">
    <property type="entry name" value="Growth factor receptor domain"/>
    <property type="match status" value="1"/>
</dbReference>
<keyword evidence="4" id="KW-0808">Transferase</keyword>
<evidence type="ECO:0000256" key="11">
    <source>
        <dbReference type="PROSITE-ProRule" id="PRU10141"/>
    </source>
</evidence>
<evidence type="ECO:0000256" key="8">
    <source>
        <dbReference type="ARBA" id="ARBA00023136"/>
    </source>
</evidence>
<dbReference type="InterPro" id="IPR011009">
    <property type="entry name" value="Kinase-like_dom_sf"/>
</dbReference>
<dbReference type="GO" id="GO:0043066">
    <property type="term" value="P:negative regulation of apoptotic process"/>
    <property type="evidence" value="ECO:0007669"/>
    <property type="project" value="TreeGrafter"/>
</dbReference>
<dbReference type="PROSITE" id="PS00107">
    <property type="entry name" value="PROTEIN_KINASE_ATP"/>
    <property type="match status" value="1"/>
</dbReference>
<protein>
    <recommendedName>
        <fullName evidence="3">receptor protein-tyrosine kinase</fullName>
        <ecNumber evidence="3">2.7.10.1</ecNumber>
    </recommendedName>
</protein>
<dbReference type="Gene3D" id="1.10.510.10">
    <property type="entry name" value="Transferase(Phosphotransferase) domain 1"/>
    <property type="match status" value="2"/>
</dbReference>
<feature type="transmembrane region" description="Helical" evidence="12">
    <location>
        <begin position="250"/>
        <end position="274"/>
    </location>
</feature>
<dbReference type="InterPro" id="IPR009030">
    <property type="entry name" value="Growth_fac_rcpt_cys_sf"/>
</dbReference>
<dbReference type="PRINTS" id="PR00109">
    <property type="entry name" value="TYRKINASE"/>
</dbReference>
<dbReference type="InterPro" id="IPR050122">
    <property type="entry name" value="RTK"/>
</dbReference>
<evidence type="ECO:0000256" key="7">
    <source>
        <dbReference type="ARBA" id="ARBA00022840"/>
    </source>
</evidence>
<organism evidence="15 16">
    <name type="scientific">Acrobeloides nanus</name>
    <dbReference type="NCBI Taxonomy" id="290746"/>
    <lineage>
        <taxon>Eukaryota</taxon>
        <taxon>Metazoa</taxon>
        <taxon>Ecdysozoa</taxon>
        <taxon>Nematoda</taxon>
        <taxon>Chromadorea</taxon>
        <taxon>Rhabditida</taxon>
        <taxon>Tylenchina</taxon>
        <taxon>Cephalobomorpha</taxon>
        <taxon>Cephaloboidea</taxon>
        <taxon>Cephalobidae</taxon>
        <taxon>Acrobeloides</taxon>
    </lineage>
</organism>
<sequence>MAIWLHLLFMSLFMFIISFSYELSPSKCDEENKNKPWSDLTKCKRCDSDNPVNCCTSCSDKYIPIESCSKCVQKCLDDQYVQGKKCLKCNDSCTFGCNGPSSLINEVNGCKRCKYGIVEKGDKKCLKAKKDHLSVCRDNSYTNFYPEEAEGIETTWAEFVCKECPKNCLKCDSNGSSPTENGCVCKNFIIADGKVPYCSSQATCPEGFTQINEYVDGISNKYCTSCKYGKYNATKKCCTENGECVTNGVILWYLSIFIVVTILIIIVIIALVCFRWNSIYKNKRSNLEQNQNANIYDIESAPLNNEASNSQPSNSEPSTIDSKLTSDSEDFLLSSNKPFPKPDDELAERLRNNQLIIGQLFVSELEVQINEKAILGEGEFGVVHKGIFRGIPVAVKVIKSSDEVKRALKEEARIMDSCKHKHIQSLIAVCPGSRFLMISALQEGGALLTFLQTHQGQLELRYLYLYCAQIADGMNYLVEKNILHSDLAARNILMKNNEHILVSDFGLSKALEKEDGTRIYGKVAWRWLSLECLCGQMATHENDTWAYGVTCWEIFHFCTDNDRSDKRLEPYKKLKINTPVELYQLLVTGGRLERPEKYCDKKTFWKISDCWNKNLKDRPTFKMLSAFFSEIALMLKNEDFYETEIYDDDENQSTSEIEYDSYTDSSEDDSDVLLSTSTESALYHKGAASYQSYSDLSQISQSSTHIRGRSSFHSLNRIDSEVSSIAILNGSRNSISSDSDSLIPYPRARILSDSGIRFNLTTAHSKQSVASSDSDLSSILVLSKSTQSLSTESGIYSSHSGKRSNDSVMAEKYQALKQWTEVLETHTQAIQKNKILPEQFLACVNCSILKALEQCFNENIVHGNIQANNVLMNKSGQVKLCDLRMSYDNLCKPAIVVNLTINLNK</sequence>
<evidence type="ECO:0000256" key="3">
    <source>
        <dbReference type="ARBA" id="ARBA00011902"/>
    </source>
</evidence>
<evidence type="ECO:0000256" key="12">
    <source>
        <dbReference type="SAM" id="Phobius"/>
    </source>
</evidence>
<dbReference type="InterPro" id="IPR006212">
    <property type="entry name" value="Furin_repeat"/>
</dbReference>
<comment type="subcellular location">
    <subcellularLocation>
        <location evidence="1">Endomembrane system</location>
    </subcellularLocation>
    <subcellularLocation>
        <location evidence="2">Membrane</location>
        <topology evidence="2">Single-pass type I membrane protein</topology>
    </subcellularLocation>
</comment>
<evidence type="ECO:0000256" key="13">
    <source>
        <dbReference type="SAM" id="SignalP"/>
    </source>
</evidence>
<dbReference type="GO" id="GO:0004714">
    <property type="term" value="F:transmembrane receptor protein tyrosine kinase activity"/>
    <property type="evidence" value="ECO:0007669"/>
    <property type="project" value="UniProtKB-EC"/>
</dbReference>